<evidence type="ECO:0000313" key="14">
    <source>
        <dbReference type="Proteomes" id="UP001598019"/>
    </source>
</evidence>
<keyword evidence="4 9" id="KW-0547">Nucleotide-binding</keyword>
<evidence type="ECO:0000259" key="12">
    <source>
        <dbReference type="SMART" id="SM01016"/>
    </source>
</evidence>
<dbReference type="GO" id="GO:0004814">
    <property type="term" value="F:arginine-tRNA ligase activity"/>
    <property type="evidence" value="ECO:0007669"/>
    <property type="project" value="UniProtKB-EC"/>
</dbReference>
<dbReference type="Gene3D" id="3.40.50.620">
    <property type="entry name" value="HUPs"/>
    <property type="match status" value="1"/>
</dbReference>
<dbReference type="PANTHER" id="PTHR11956">
    <property type="entry name" value="ARGINYL-TRNA SYNTHETASE"/>
    <property type="match status" value="1"/>
</dbReference>
<evidence type="ECO:0000256" key="5">
    <source>
        <dbReference type="ARBA" id="ARBA00022840"/>
    </source>
</evidence>
<accession>A0ABW6DJ08</accession>
<comment type="catalytic activity">
    <reaction evidence="8 9">
        <text>tRNA(Arg) + L-arginine + ATP = L-arginyl-tRNA(Arg) + AMP + diphosphate</text>
        <dbReference type="Rhea" id="RHEA:20301"/>
        <dbReference type="Rhea" id="RHEA-COMP:9658"/>
        <dbReference type="Rhea" id="RHEA-COMP:9673"/>
        <dbReference type="ChEBI" id="CHEBI:30616"/>
        <dbReference type="ChEBI" id="CHEBI:32682"/>
        <dbReference type="ChEBI" id="CHEBI:33019"/>
        <dbReference type="ChEBI" id="CHEBI:78442"/>
        <dbReference type="ChEBI" id="CHEBI:78513"/>
        <dbReference type="ChEBI" id="CHEBI:456215"/>
        <dbReference type="EC" id="6.1.1.19"/>
    </reaction>
</comment>
<dbReference type="Pfam" id="PF00750">
    <property type="entry name" value="tRNA-synt_1d"/>
    <property type="match status" value="1"/>
</dbReference>
<evidence type="ECO:0000256" key="7">
    <source>
        <dbReference type="ARBA" id="ARBA00023146"/>
    </source>
</evidence>
<evidence type="ECO:0000256" key="2">
    <source>
        <dbReference type="ARBA" id="ARBA00022490"/>
    </source>
</evidence>
<comment type="similarity">
    <text evidence="1 9 10">Belongs to the class-I aminoacyl-tRNA synthetase family.</text>
</comment>
<keyword evidence="6 9" id="KW-0648">Protein biosynthesis</keyword>
<dbReference type="InterPro" id="IPR036695">
    <property type="entry name" value="Arg-tRNA-synth_N_sf"/>
</dbReference>
<dbReference type="EC" id="6.1.1.19" evidence="9"/>
<dbReference type="Pfam" id="PF05746">
    <property type="entry name" value="DALR_1"/>
    <property type="match status" value="1"/>
</dbReference>
<dbReference type="SUPFAM" id="SSF55190">
    <property type="entry name" value="Arginyl-tRNA synthetase (ArgRS), N-terminal 'additional' domain"/>
    <property type="match status" value="1"/>
</dbReference>
<evidence type="ECO:0000256" key="10">
    <source>
        <dbReference type="RuleBase" id="RU363038"/>
    </source>
</evidence>
<feature type="domain" description="DALR anticodon binding" evidence="11">
    <location>
        <begin position="475"/>
        <end position="589"/>
    </location>
</feature>
<keyword evidence="14" id="KW-1185">Reference proteome</keyword>
<dbReference type="SUPFAM" id="SSF52374">
    <property type="entry name" value="Nucleotidylyl transferase"/>
    <property type="match status" value="1"/>
</dbReference>
<evidence type="ECO:0000256" key="4">
    <source>
        <dbReference type="ARBA" id="ARBA00022741"/>
    </source>
</evidence>
<feature type="short sequence motif" description="'HIGH' region" evidence="9">
    <location>
        <begin position="122"/>
        <end position="132"/>
    </location>
</feature>
<feature type="domain" description="Arginyl tRNA synthetase N-terminal" evidence="12">
    <location>
        <begin position="6"/>
        <end position="87"/>
    </location>
</feature>
<evidence type="ECO:0000256" key="8">
    <source>
        <dbReference type="ARBA" id="ARBA00049339"/>
    </source>
</evidence>
<dbReference type="HAMAP" id="MF_00123">
    <property type="entry name" value="Arg_tRNA_synth"/>
    <property type="match status" value="1"/>
</dbReference>
<dbReference type="SMART" id="SM01016">
    <property type="entry name" value="Arg_tRNA_synt_N"/>
    <property type="match status" value="1"/>
</dbReference>
<keyword evidence="2 9" id="KW-0963">Cytoplasm</keyword>
<dbReference type="Proteomes" id="UP001598019">
    <property type="component" value="Unassembled WGS sequence"/>
</dbReference>
<evidence type="ECO:0000256" key="1">
    <source>
        <dbReference type="ARBA" id="ARBA00005594"/>
    </source>
</evidence>
<comment type="subunit">
    <text evidence="9">Monomer.</text>
</comment>
<dbReference type="InterPro" id="IPR001278">
    <property type="entry name" value="Arg-tRNA-ligase"/>
</dbReference>
<evidence type="ECO:0000259" key="11">
    <source>
        <dbReference type="SMART" id="SM00836"/>
    </source>
</evidence>
<proteinExistence type="inferred from homology"/>
<reference evidence="13 14" key="1">
    <citation type="submission" date="2024-03" db="EMBL/GenBank/DDBJ databases">
        <title>Aquirufa genome sequencing.</title>
        <authorList>
            <person name="Pitt A."/>
            <person name="Hahn M.W."/>
        </authorList>
    </citation>
    <scope>NUCLEOTIDE SEQUENCE [LARGE SCALE GENOMIC DNA]</scope>
    <source>
        <strain evidence="13 14">HETE-83D</strain>
    </source>
</reference>
<evidence type="ECO:0000256" key="6">
    <source>
        <dbReference type="ARBA" id="ARBA00022917"/>
    </source>
</evidence>
<organism evidence="13 14">
    <name type="scientific">Aquirufa esocilacus</name>
    <dbReference type="NCBI Taxonomy" id="3096513"/>
    <lineage>
        <taxon>Bacteria</taxon>
        <taxon>Pseudomonadati</taxon>
        <taxon>Bacteroidota</taxon>
        <taxon>Cytophagia</taxon>
        <taxon>Cytophagales</taxon>
        <taxon>Flectobacillaceae</taxon>
        <taxon>Aquirufa</taxon>
    </lineage>
</organism>
<dbReference type="InterPro" id="IPR009080">
    <property type="entry name" value="tRNAsynth_Ia_anticodon-bd"/>
</dbReference>
<dbReference type="SUPFAM" id="SSF47323">
    <property type="entry name" value="Anticodon-binding domain of a subclass of class I aminoacyl-tRNA synthetases"/>
    <property type="match status" value="1"/>
</dbReference>
<dbReference type="Gene3D" id="3.30.1360.70">
    <property type="entry name" value="Arginyl tRNA synthetase N-terminal domain"/>
    <property type="match status" value="1"/>
</dbReference>
<dbReference type="PRINTS" id="PR01038">
    <property type="entry name" value="TRNASYNTHARG"/>
</dbReference>
<keyword evidence="7 9" id="KW-0030">Aminoacyl-tRNA synthetase</keyword>
<comment type="subcellular location">
    <subcellularLocation>
        <location evidence="9">Cytoplasm</location>
    </subcellularLocation>
</comment>
<gene>
    <name evidence="9 13" type="primary">argS</name>
    <name evidence="13" type="ORF">SKC37_02400</name>
</gene>
<dbReference type="Pfam" id="PF03485">
    <property type="entry name" value="Arg_tRNA_synt_N"/>
    <property type="match status" value="1"/>
</dbReference>
<dbReference type="SMART" id="SM00836">
    <property type="entry name" value="DALR_1"/>
    <property type="match status" value="1"/>
</dbReference>
<dbReference type="InterPro" id="IPR035684">
    <property type="entry name" value="ArgRS_core"/>
</dbReference>
<evidence type="ECO:0000256" key="3">
    <source>
        <dbReference type="ARBA" id="ARBA00022598"/>
    </source>
</evidence>
<dbReference type="InterPro" id="IPR005148">
    <property type="entry name" value="Arg-tRNA-synth_N"/>
</dbReference>
<dbReference type="InterPro" id="IPR001412">
    <property type="entry name" value="aa-tRNA-synth_I_CS"/>
</dbReference>
<dbReference type="PROSITE" id="PS00178">
    <property type="entry name" value="AA_TRNA_LIGASE_I"/>
    <property type="match status" value="1"/>
</dbReference>
<evidence type="ECO:0000313" key="13">
    <source>
        <dbReference type="EMBL" id="MFD3407496.1"/>
    </source>
</evidence>
<keyword evidence="5 9" id="KW-0067">ATP-binding</keyword>
<evidence type="ECO:0000256" key="9">
    <source>
        <dbReference type="HAMAP-Rule" id="MF_00123"/>
    </source>
</evidence>
<dbReference type="NCBIfam" id="TIGR00456">
    <property type="entry name" value="argS"/>
    <property type="match status" value="1"/>
</dbReference>
<sequence>MSTIQQQIQLELAKGLKNLFQIDVTEIALQETKKEFEGAYTLVVFPYTKQAGKAPAAIATDLGEYLVANCSIVKAYQVVQGFLNISVHDSAWLGLLASVASDNNPFQIESKGEKVLIEYSSPNTNKPLHLGHLRNNFLGFSVAQILAAGGYEVVKTNLVNDRGIHICKSMLAYQLFGNQETPETSGLKGDHLVGKYYVAFDVAYKEEIAALKANGLDEEQAKKQAPILLKAQEMLLKWEQGDEEVMNLWNTMNAWVFAGFEKSYQTMGVSFDKIYRESNTYLLGKQLVDEGLAAGVFFQKPDGSVWINLEAEGLDEKLVLRKDGTSVYITQDMGTAQLKYEDFKANQSVYVVGNEQDYHFEVLFHILKKLNKPFSKGNFHLSYGMVDLPSGKMKSREGTVVDADDLMAEMIQTAKDRTLELGKIDGFTEAESNELFHNLGLGALKYFLLKVEPKKRMLFNPEESIDFQGNTGPFIQYTHARICSILRKGGSISTVSIDSDLAESEQELIYLLGEYKAQIAQAAANFAPSVIANYSYDLAKTFNKFYNELSILSEENEVKRNIRLTLAELTGKTIQHATSLLGIVSPNRM</sequence>
<name>A0ABW6DJ08_9BACT</name>
<dbReference type="RefSeq" id="WP_377979937.1">
    <property type="nucleotide sequence ID" value="NZ_JBBKXX010000001.1"/>
</dbReference>
<dbReference type="Gene3D" id="1.10.730.10">
    <property type="entry name" value="Isoleucyl-tRNA Synthetase, Domain 1"/>
    <property type="match status" value="1"/>
</dbReference>
<dbReference type="InterPro" id="IPR008909">
    <property type="entry name" value="DALR_anticod-bd"/>
</dbReference>
<protein>
    <recommendedName>
        <fullName evidence="9">Arginine--tRNA ligase</fullName>
        <ecNumber evidence="9">6.1.1.19</ecNumber>
    </recommendedName>
    <alternativeName>
        <fullName evidence="9">Arginyl-tRNA synthetase</fullName>
        <shortName evidence="9">ArgRS</shortName>
    </alternativeName>
</protein>
<dbReference type="EMBL" id="JBBKXX010000001">
    <property type="protein sequence ID" value="MFD3407496.1"/>
    <property type="molecule type" value="Genomic_DNA"/>
</dbReference>
<dbReference type="PANTHER" id="PTHR11956:SF5">
    <property type="entry name" value="ARGININE--TRNA LIGASE, CYTOPLASMIC"/>
    <property type="match status" value="1"/>
</dbReference>
<dbReference type="InterPro" id="IPR014729">
    <property type="entry name" value="Rossmann-like_a/b/a_fold"/>
</dbReference>
<comment type="caution">
    <text evidence="13">The sequence shown here is derived from an EMBL/GenBank/DDBJ whole genome shotgun (WGS) entry which is preliminary data.</text>
</comment>
<keyword evidence="3 9" id="KW-0436">Ligase</keyword>